<name>A0A9D1VB10_9BACT</name>
<reference evidence="3" key="2">
    <citation type="submission" date="2021-04" db="EMBL/GenBank/DDBJ databases">
        <authorList>
            <person name="Gilroy R."/>
        </authorList>
    </citation>
    <scope>NUCLEOTIDE SEQUENCE</scope>
    <source>
        <strain evidence="3">14975</strain>
    </source>
</reference>
<comment type="caution">
    <text evidence="3">The sequence shown here is derived from an EMBL/GenBank/DDBJ whole genome shotgun (WGS) entry which is preliminary data.</text>
</comment>
<reference evidence="3" key="1">
    <citation type="journal article" date="2021" name="PeerJ">
        <title>Extensive microbial diversity within the chicken gut microbiome revealed by metagenomics and culture.</title>
        <authorList>
            <person name="Gilroy R."/>
            <person name="Ravi A."/>
            <person name="Getino M."/>
            <person name="Pursley I."/>
            <person name="Horton D.L."/>
            <person name="Alikhan N.F."/>
            <person name="Baker D."/>
            <person name="Gharbi K."/>
            <person name="Hall N."/>
            <person name="Watson M."/>
            <person name="Adriaenssens E.M."/>
            <person name="Foster-Nyarko E."/>
            <person name="Jarju S."/>
            <person name="Secka A."/>
            <person name="Antonio M."/>
            <person name="Oren A."/>
            <person name="Chaudhuri R.R."/>
            <person name="La Ragione R."/>
            <person name="Hildebrand F."/>
            <person name="Pallen M.J."/>
        </authorList>
    </citation>
    <scope>NUCLEOTIDE SEQUENCE</scope>
    <source>
        <strain evidence="3">14975</strain>
    </source>
</reference>
<feature type="signal peptide" evidence="2">
    <location>
        <begin position="1"/>
        <end position="20"/>
    </location>
</feature>
<evidence type="ECO:0000313" key="3">
    <source>
        <dbReference type="EMBL" id="HIX19677.1"/>
    </source>
</evidence>
<keyword evidence="2" id="KW-0732">Signal</keyword>
<accession>A0A9D1VB10</accession>
<feature type="transmembrane region" description="Helical" evidence="1">
    <location>
        <begin position="164"/>
        <end position="188"/>
    </location>
</feature>
<feature type="chain" id="PRO_5039176679" evidence="2">
    <location>
        <begin position="21"/>
        <end position="195"/>
    </location>
</feature>
<evidence type="ECO:0000256" key="2">
    <source>
        <dbReference type="SAM" id="SignalP"/>
    </source>
</evidence>
<organism evidence="3 4">
    <name type="scientific">Candidatus Akkermansia intestinigallinarum</name>
    <dbReference type="NCBI Taxonomy" id="2838431"/>
    <lineage>
        <taxon>Bacteria</taxon>
        <taxon>Pseudomonadati</taxon>
        <taxon>Verrucomicrobiota</taxon>
        <taxon>Verrucomicrobiia</taxon>
        <taxon>Verrucomicrobiales</taxon>
        <taxon>Akkermansiaceae</taxon>
        <taxon>Akkermansia</taxon>
    </lineage>
</organism>
<dbReference type="AlphaFoldDB" id="A0A9D1VB10"/>
<sequence length="195" mass="21227">MYLRSLLINICCIALSTALATVMTGAAALPTAVFVTVVVWLCNAAWFNAVWLAQWLSFGRKLLRRNRAADAAAAEASESGEAAKSPSETRGSVLLAMFREGWRLIRKDSVADSVDRKSYRLTALLLLLVPHGIFALVTLINMLFGGHLPDIIGLPLSPAFYGCVYPAAILLWGLSLGKAILPLSLNILKLRSFRR</sequence>
<keyword evidence="1" id="KW-1133">Transmembrane helix</keyword>
<protein>
    <submittedName>
        <fullName evidence="3">Uncharacterized protein</fullName>
    </submittedName>
</protein>
<feature type="transmembrane region" description="Helical" evidence="1">
    <location>
        <begin position="38"/>
        <end position="58"/>
    </location>
</feature>
<keyword evidence="1" id="KW-0812">Transmembrane</keyword>
<proteinExistence type="predicted"/>
<feature type="transmembrane region" description="Helical" evidence="1">
    <location>
        <begin position="123"/>
        <end position="144"/>
    </location>
</feature>
<evidence type="ECO:0000313" key="4">
    <source>
        <dbReference type="Proteomes" id="UP000823964"/>
    </source>
</evidence>
<dbReference type="Proteomes" id="UP000823964">
    <property type="component" value="Unassembled WGS sequence"/>
</dbReference>
<dbReference type="EMBL" id="DXFQ01000057">
    <property type="protein sequence ID" value="HIX19677.1"/>
    <property type="molecule type" value="Genomic_DNA"/>
</dbReference>
<evidence type="ECO:0000256" key="1">
    <source>
        <dbReference type="SAM" id="Phobius"/>
    </source>
</evidence>
<gene>
    <name evidence="3" type="ORF">H9862_03630</name>
</gene>
<keyword evidence="1" id="KW-0472">Membrane</keyword>